<name>A0AC35FW13_9BILA</name>
<protein>
    <submittedName>
        <fullName evidence="2">Uncharacterized protein</fullName>
    </submittedName>
</protein>
<evidence type="ECO:0000313" key="2">
    <source>
        <dbReference type="WBParaSite" id="PS1159_v2.g21405.t1"/>
    </source>
</evidence>
<proteinExistence type="predicted"/>
<sequence length="203" mass="21647">MHSLIYILYYILIISYCNGCFPTPNQEPTLCGSCPALSGAKVTISSPTTPDATCAYTAIATCTPSIALVQFNGASAPLLPSPQTITCDGITSQWSYSNAGVQTPFSTIQCICPQQVCAGFGVGGINFSPSNPGFRLALPDNNCVYTYIAQSCVNPTEMNINFNFNAEILSIPRTIQCTGGEPNAYYFNGANVLTPLMDMFCQP</sequence>
<dbReference type="Proteomes" id="UP000887580">
    <property type="component" value="Unplaced"/>
</dbReference>
<evidence type="ECO:0000313" key="1">
    <source>
        <dbReference type="Proteomes" id="UP000887580"/>
    </source>
</evidence>
<reference evidence="2" key="1">
    <citation type="submission" date="2022-11" db="UniProtKB">
        <authorList>
            <consortium name="WormBaseParasite"/>
        </authorList>
    </citation>
    <scope>IDENTIFICATION</scope>
</reference>
<accession>A0AC35FW13</accession>
<organism evidence="1 2">
    <name type="scientific">Panagrolaimus sp. PS1159</name>
    <dbReference type="NCBI Taxonomy" id="55785"/>
    <lineage>
        <taxon>Eukaryota</taxon>
        <taxon>Metazoa</taxon>
        <taxon>Ecdysozoa</taxon>
        <taxon>Nematoda</taxon>
        <taxon>Chromadorea</taxon>
        <taxon>Rhabditida</taxon>
        <taxon>Tylenchina</taxon>
        <taxon>Panagrolaimomorpha</taxon>
        <taxon>Panagrolaimoidea</taxon>
        <taxon>Panagrolaimidae</taxon>
        <taxon>Panagrolaimus</taxon>
    </lineage>
</organism>
<dbReference type="WBParaSite" id="PS1159_v2.g21405.t1">
    <property type="protein sequence ID" value="PS1159_v2.g21405.t1"/>
    <property type="gene ID" value="PS1159_v2.g21405"/>
</dbReference>